<evidence type="ECO:0000313" key="2">
    <source>
        <dbReference type="Proteomes" id="UP001151760"/>
    </source>
</evidence>
<organism evidence="1 2">
    <name type="scientific">Tanacetum coccineum</name>
    <dbReference type="NCBI Taxonomy" id="301880"/>
    <lineage>
        <taxon>Eukaryota</taxon>
        <taxon>Viridiplantae</taxon>
        <taxon>Streptophyta</taxon>
        <taxon>Embryophyta</taxon>
        <taxon>Tracheophyta</taxon>
        <taxon>Spermatophyta</taxon>
        <taxon>Magnoliopsida</taxon>
        <taxon>eudicotyledons</taxon>
        <taxon>Gunneridae</taxon>
        <taxon>Pentapetalae</taxon>
        <taxon>asterids</taxon>
        <taxon>campanulids</taxon>
        <taxon>Asterales</taxon>
        <taxon>Asteraceae</taxon>
        <taxon>Asteroideae</taxon>
        <taxon>Anthemideae</taxon>
        <taxon>Anthemidinae</taxon>
        <taxon>Tanacetum</taxon>
    </lineage>
</organism>
<sequence length="117" mass="13380">MRRRVDFDDDENHLAGSVVESSRIKKVKTFDFVTEGGKHIHPTEEKINKQKKIEEDAKAEAAKHESEGPITLKVYKEDGTSEVIPNFKANDLHLGEWREVMNACPNKTGKGWKIIYD</sequence>
<reference evidence="1" key="2">
    <citation type="submission" date="2022-01" db="EMBL/GenBank/DDBJ databases">
        <authorList>
            <person name="Yamashiro T."/>
            <person name="Shiraishi A."/>
            <person name="Satake H."/>
            <person name="Nakayama K."/>
        </authorList>
    </citation>
    <scope>NUCLEOTIDE SEQUENCE</scope>
</reference>
<protein>
    <submittedName>
        <fullName evidence="1">Uncharacterized protein</fullName>
    </submittedName>
</protein>
<accession>A0ABQ5HZD4</accession>
<comment type="caution">
    <text evidence="1">The sequence shown here is derived from an EMBL/GenBank/DDBJ whole genome shotgun (WGS) entry which is preliminary data.</text>
</comment>
<proteinExistence type="predicted"/>
<reference evidence="1" key="1">
    <citation type="journal article" date="2022" name="Int. J. Mol. Sci.">
        <title>Draft Genome of Tanacetum Coccineum: Genomic Comparison of Closely Related Tanacetum-Family Plants.</title>
        <authorList>
            <person name="Yamashiro T."/>
            <person name="Shiraishi A."/>
            <person name="Nakayama K."/>
            <person name="Satake H."/>
        </authorList>
    </citation>
    <scope>NUCLEOTIDE SEQUENCE</scope>
</reference>
<name>A0ABQ5HZD4_9ASTR</name>
<gene>
    <name evidence="1" type="ORF">Tco_1082050</name>
</gene>
<keyword evidence="2" id="KW-1185">Reference proteome</keyword>
<dbReference type="Proteomes" id="UP001151760">
    <property type="component" value="Unassembled WGS sequence"/>
</dbReference>
<evidence type="ECO:0000313" key="1">
    <source>
        <dbReference type="EMBL" id="GJT93205.1"/>
    </source>
</evidence>
<dbReference type="EMBL" id="BQNB010020181">
    <property type="protein sequence ID" value="GJT93205.1"/>
    <property type="molecule type" value="Genomic_DNA"/>
</dbReference>